<dbReference type="Proteomes" id="UP000292120">
    <property type="component" value="Unassembled WGS sequence"/>
</dbReference>
<accession>A0A4Q9H4M1</accession>
<dbReference type="InterPro" id="IPR045584">
    <property type="entry name" value="Pilin-like"/>
</dbReference>
<evidence type="ECO:0000313" key="2">
    <source>
        <dbReference type="Proteomes" id="UP000292120"/>
    </source>
</evidence>
<organism evidence="1 2">
    <name type="scientific">Aquabacterium lacunae</name>
    <dbReference type="NCBI Taxonomy" id="2528630"/>
    <lineage>
        <taxon>Bacteria</taxon>
        <taxon>Pseudomonadati</taxon>
        <taxon>Pseudomonadota</taxon>
        <taxon>Betaproteobacteria</taxon>
        <taxon>Burkholderiales</taxon>
        <taxon>Aquabacterium</taxon>
    </lineage>
</organism>
<sequence length="147" mass="14716">MVELVVVLVLVGILAAMAVPKFGAALAARDEGWRDALMGGLRYAQKSAVSHRRLVCVDIGASSVTLNIASANPASSCNTPLQGPGGSHVYATASTSPGTAVSPAGTLYFQPDGRVTSDGAGTTAANRAITAAGVATINIVGETGYVE</sequence>
<dbReference type="SUPFAM" id="SSF54523">
    <property type="entry name" value="Pili subunits"/>
    <property type="match status" value="1"/>
</dbReference>
<evidence type="ECO:0000313" key="1">
    <source>
        <dbReference type="EMBL" id="TBO31552.1"/>
    </source>
</evidence>
<reference evidence="1 2" key="1">
    <citation type="submission" date="2019-02" db="EMBL/GenBank/DDBJ databases">
        <title>Aquabacterium sp. strain KMB7.</title>
        <authorList>
            <person name="Chen W.-M."/>
        </authorList>
    </citation>
    <scope>NUCLEOTIDE SEQUENCE [LARGE SCALE GENOMIC DNA]</scope>
    <source>
        <strain evidence="1 2">KMB7</strain>
    </source>
</reference>
<keyword evidence="2" id="KW-1185">Reference proteome</keyword>
<dbReference type="OrthoDB" id="5786415at2"/>
<protein>
    <submittedName>
        <fullName evidence="1">Type II secretion system protein</fullName>
    </submittedName>
</protein>
<dbReference type="AlphaFoldDB" id="A0A4Q9H4M1"/>
<dbReference type="EMBL" id="SIXI01000003">
    <property type="protein sequence ID" value="TBO31552.1"/>
    <property type="molecule type" value="Genomic_DNA"/>
</dbReference>
<gene>
    <name evidence="1" type="ORF">EYS42_09510</name>
</gene>
<comment type="caution">
    <text evidence="1">The sequence shown here is derived from an EMBL/GenBank/DDBJ whole genome shotgun (WGS) entry which is preliminary data.</text>
</comment>
<proteinExistence type="predicted"/>
<dbReference type="Gene3D" id="3.30.700.10">
    <property type="entry name" value="Glycoprotein, Type 4 Pilin"/>
    <property type="match status" value="1"/>
</dbReference>
<name>A0A4Q9H4M1_9BURK</name>